<dbReference type="Proteomes" id="UP001221898">
    <property type="component" value="Unassembled WGS sequence"/>
</dbReference>
<dbReference type="EMBL" id="JAINUG010000150">
    <property type="protein sequence ID" value="KAJ8391988.1"/>
    <property type="molecule type" value="Genomic_DNA"/>
</dbReference>
<evidence type="ECO:0000313" key="1">
    <source>
        <dbReference type="EMBL" id="KAJ8391988.1"/>
    </source>
</evidence>
<organism evidence="1 2">
    <name type="scientific">Aldrovandia affinis</name>
    <dbReference type="NCBI Taxonomy" id="143900"/>
    <lineage>
        <taxon>Eukaryota</taxon>
        <taxon>Metazoa</taxon>
        <taxon>Chordata</taxon>
        <taxon>Craniata</taxon>
        <taxon>Vertebrata</taxon>
        <taxon>Euteleostomi</taxon>
        <taxon>Actinopterygii</taxon>
        <taxon>Neopterygii</taxon>
        <taxon>Teleostei</taxon>
        <taxon>Notacanthiformes</taxon>
        <taxon>Halosauridae</taxon>
        <taxon>Aldrovandia</taxon>
    </lineage>
</organism>
<comment type="caution">
    <text evidence="1">The sequence shown here is derived from an EMBL/GenBank/DDBJ whole genome shotgun (WGS) entry which is preliminary data.</text>
</comment>
<gene>
    <name evidence="1" type="ORF">AAFF_G00082980</name>
</gene>
<reference evidence="1" key="1">
    <citation type="journal article" date="2023" name="Science">
        <title>Genome structures resolve the early diversification of teleost fishes.</title>
        <authorList>
            <person name="Parey E."/>
            <person name="Louis A."/>
            <person name="Montfort J."/>
            <person name="Bouchez O."/>
            <person name="Roques C."/>
            <person name="Iampietro C."/>
            <person name="Lluch J."/>
            <person name="Castinel A."/>
            <person name="Donnadieu C."/>
            <person name="Desvignes T."/>
            <person name="Floi Bucao C."/>
            <person name="Jouanno E."/>
            <person name="Wen M."/>
            <person name="Mejri S."/>
            <person name="Dirks R."/>
            <person name="Jansen H."/>
            <person name="Henkel C."/>
            <person name="Chen W.J."/>
            <person name="Zahm M."/>
            <person name="Cabau C."/>
            <person name="Klopp C."/>
            <person name="Thompson A.W."/>
            <person name="Robinson-Rechavi M."/>
            <person name="Braasch I."/>
            <person name="Lecointre G."/>
            <person name="Bobe J."/>
            <person name="Postlethwait J.H."/>
            <person name="Berthelot C."/>
            <person name="Roest Crollius H."/>
            <person name="Guiguen Y."/>
        </authorList>
    </citation>
    <scope>NUCLEOTIDE SEQUENCE</scope>
    <source>
        <strain evidence="1">NC1722</strain>
    </source>
</reference>
<dbReference type="SUPFAM" id="SSF52266">
    <property type="entry name" value="SGNH hydrolase"/>
    <property type="match status" value="1"/>
</dbReference>
<dbReference type="AlphaFoldDB" id="A0AAD7RX19"/>
<name>A0AAD7RX19_9TELE</name>
<sequence>MKSAYSLGENKQRFTTRQQTALGLQSEQRLNNAKHILIHTGPNDLSTSRIGVAKVLRQVAAKVTPDNPAAEVAISTLLHRLDVPQQVIHSINTEVSLGCALLPNIHLAYYRDIRHHHLYNWVHLNKERVKMFAKILIDTALGRSSTSVHSEMRKPGTRLQPP</sequence>
<protein>
    <submittedName>
        <fullName evidence="1">Uncharacterized protein</fullName>
    </submittedName>
</protein>
<keyword evidence="2" id="KW-1185">Reference proteome</keyword>
<proteinExistence type="predicted"/>
<evidence type="ECO:0000313" key="2">
    <source>
        <dbReference type="Proteomes" id="UP001221898"/>
    </source>
</evidence>
<accession>A0AAD7RX19</accession>